<evidence type="ECO:0000313" key="1">
    <source>
        <dbReference type="EMBL" id="AAX44681.1"/>
    </source>
</evidence>
<dbReference type="RefSeq" id="YP_214535.1">
    <property type="nucleotide sequence ID" value="NC_006883.2"/>
</dbReference>
<organism evidence="1 3">
    <name type="scientific">Prochlorococcus phage P-SSM2</name>
    <dbReference type="NCBI Taxonomy" id="268746"/>
    <lineage>
        <taxon>Viruses</taxon>
        <taxon>Duplodnaviria</taxon>
        <taxon>Heunggongvirae</taxon>
        <taxon>Uroviricota</taxon>
        <taxon>Caudoviricetes</taxon>
        <taxon>Pantevenvirales</taxon>
        <taxon>Kyanoviridae</taxon>
        <taxon>Salacisavirus</taxon>
        <taxon>Salacisavirus pssm2</taxon>
    </lineage>
</organism>
<proteinExistence type="predicted"/>
<reference evidence="1 3" key="3">
    <citation type="journal article" date="2010" name="Environ. Microbiol.">
        <title>Genomic analysis of oceanic cyanobacterial myoviruses compared with T4-like myoviruses from diverse hosts and environments.</title>
        <authorList>
            <person name="Sullivan M.B."/>
            <person name="Huang K.H."/>
            <person name="Ignacio-Espinoza J.C."/>
            <person name="Berlin A.M."/>
            <person name="Kelly L."/>
            <person name="Weigele P.R."/>
            <person name="DeFrancesco A.S."/>
            <person name="Kern S.E."/>
            <person name="Thompson L.R."/>
            <person name="Young S."/>
            <person name="Yandava C."/>
            <person name="Fu R."/>
            <person name="Krastins B."/>
            <person name="Chase M."/>
            <person name="Sarracino D."/>
            <person name="Osburne M.S."/>
            <person name="Henn M.R."/>
            <person name="Chisholm S.W."/>
        </authorList>
    </citation>
    <scope>NUCLEOTIDE SEQUENCE [LARGE SCALE GENOMIC DNA]</scope>
</reference>
<dbReference type="Proteomes" id="UP000013923">
    <property type="component" value="Genome"/>
</dbReference>
<dbReference type="OrthoDB" id="33457at10239"/>
<dbReference type="GeneID" id="3294380"/>
<name>Q58M51_BPPRM</name>
<keyword evidence="3" id="KW-1185">Reference proteome</keyword>
<dbReference type="EMBL" id="GU071092">
    <property type="protein sequence ID" value="ACY76179.1"/>
    <property type="molecule type" value="Genomic_DNA"/>
</dbReference>
<reference evidence="1 3" key="1">
    <citation type="journal article" date="2005" name="PLoS Biol.">
        <title>Three Prochlorococcus cyanophage genomes: signature features and ecological interpretations.</title>
        <authorList>
            <person name="Sullivan M.B."/>
            <person name="Coleman M.L."/>
            <person name="Weigele P."/>
            <person name="Rohwer F."/>
            <person name="Chisholm S.W."/>
        </authorList>
    </citation>
    <scope>NUCLEOTIDE SEQUENCE</scope>
</reference>
<dbReference type="EMBL" id="AY939844">
    <property type="protein sequence ID" value="AAX44681.1"/>
    <property type="molecule type" value="Genomic_DNA"/>
</dbReference>
<gene>
    <name evidence="2" type="ORF">PCMG_00304</name>
    <name evidence="1" type="ORF">PSSM2_304</name>
</gene>
<protein>
    <submittedName>
        <fullName evidence="1">Uncharacterized protein</fullName>
    </submittedName>
</protein>
<dbReference type="Proteomes" id="UP000000991">
    <property type="component" value="Segment"/>
</dbReference>
<reference evidence="2 4" key="2">
    <citation type="submission" date="2009-10" db="EMBL/GenBank/DDBJ databases">
        <title>The Genome Sequence of Prochlorococcus phage P-SSM2.</title>
        <authorList>
            <consortium name="The Broad Institute Genome Sequencing Platform"/>
            <person name="Henn M.R."/>
            <person name="Sullivan M.S."/>
            <person name="Osburne M.S."/>
            <person name="Levin J."/>
            <person name="Malboeuf C."/>
            <person name="Casali M."/>
            <person name="Russ C."/>
            <person name="Lennon N."/>
            <person name="Chapman S.B."/>
            <person name="Erlich R."/>
            <person name="Young S.K."/>
            <person name="Koehrsen M."/>
            <person name="Yandava C."/>
            <person name="Zeng Q."/>
            <person name="Alvarado L."/>
            <person name="Anderson S."/>
            <person name="Berlin A."/>
            <person name="Borenstein D."/>
            <person name="Chen Z."/>
            <person name="Engels R."/>
            <person name="Freedman E."/>
            <person name="Gellesch M."/>
            <person name="Goldberg J."/>
            <person name="Green L."/>
            <person name="Griggs A."/>
            <person name="Gujja S."/>
            <person name="Heilman E.R."/>
            <person name="Heiman D."/>
            <person name="Hepburn T."/>
            <person name="Howarth C."/>
            <person name="Jen D."/>
            <person name="Larson L."/>
            <person name="Lewis B."/>
            <person name="Mehta T."/>
            <person name="Park D."/>
            <person name="Pearson M."/>
            <person name="Richards J."/>
            <person name="Rizzolo K."/>
            <person name="Roberts A."/>
            <person name="Ryan E."/>
            <person name="Saif S."/>
            <person name="Shea T."/>
            <person name="Shenoy N."/>
            <person name="Sisk P."/>
            <person name="Stolte C."/>
            <person name="Sykes S."/>
            <person name="Walk T."/>
            <person name="White J."/>
            <person name="Yu Q."/>
            <person name="Coleman M.L."/>
            <person name="Huang K.H."/>
            <person name="Weigele P.R."/>
            <person name="DeFrancesco A.S."/>
            <person name="Kern S.E."/>
            <person name="Thompson L.R."/>
            <person name="Fu R."/>
            <person name="Hombeck B."/>
            <person name="Chisholm S.W."/>
            <person name="Haas B."/>
            <person name="Nusbaum C."/>
            <person name="Birren B."/>
        </authorList>
    </citation>
    <scope>NUCLEOTIDE SEQUENCE [LARGE SCALE GENOMIC DNA]</scope>
    <source>
        <strain evidence="2">P-SSM2</strain>
    </source>
</reference>
<sequence length="356" mass="36726">MAADVLTYNALAEVNQELKAESAALTAAITAAESGGGGGGAAETTTQAIMKNAYSPNAGLWCMIPTGSASSEADPHAGGWSGGIKVCDTSNYRRCGCCCGWTVPGGVTCARFQIWGAGGGAGMGCCCGGSPNGGSGAYASVIMPVTAGQTYTLCAGCAYCCYTERNQMTADGCPSYVQGQGLTNFCAEGGESNIFCERKTRCHYQPNQSNVCQYMGGCICNNGSDYCEENSQTPSPGYPQHRMDANFPVAASCKTHYGSATGGSVYGIPGTFSFWKHNHGSYNQCMKHGGTYGFPQCSCCNATMNNENTGCCYQACYCQAMQCIPGAGAWGYSTCGGDTTGCADIGKTGMVCVSYC</sequence>
<evidence type="ECO:0000313" key="3">
    <source>
        <dbReference type="Proteomes" id="UP000000991"/>
    </source>
</evidence>
<evidence type="ECO:0000313" key="2">
    <source>
        <dbReference type="EMBL" id="ACY76179.1"/>
    </source>
</evidence>
<dbReference type="KEGG" id="vg:3294380"/>
<accession>Q58M51</accession>
<evidence type="ECO:0000313" key="4">
    <source>
        <dbReference type="Proteomes" id="UP000013923"/>
    </source>
</evidence>
<organismHost>
    <name type="scientific">Prochlorococcus</name>
    <dbReference type="NCBI Taxonomy" id="1218"/>
</organismHost>